<gene>
    <name evidence="2" type="ORF">KCMC57_14360</name>
</gene>
<evidence type="ECO:0000313" key="2">
    <source>
        <dbReference type="EMBL" id="BFP45068.1"/>
    </source>
</evidence>
<feature type="compositionally biased region" description="Polar residues" evidence="1">
    <location>
        <begin position="86"/>
        <end position="103"/>
    </location>
</feature>
<feature type="compositionally biased region" description="Basic and acidic residues" evidence="1">
    <location>
        <begin position="57"/>
        <end position="68"/>
    </location>
</feature>
<evidence type="ECO:0000256" key="1">
    <source>
        <dbReference type="SAM" id="MobiDB-lite"/>
    </source>
</evidence>
<name>A0AB33JUG4_9ACTN</name>
<organism evidence="2">
    <name type="scientific">Kitasatospora sp. CMC57</name>
    <dbReference type="NCBI Taxonomy" id="3231513"/>
    <lineage>
        <taxon>Bacteria</taxon>
        <taxon>Bacillati</taxon>
        <taxon>Actinomycetota</taxon>
        <taxon>Actinomycetes</taxon>
        <taxon>Kitasatosporales</taxon>
        <taxon>Streptomycetaceae</taxon>
        <taxon>Kitasatospora</taxon>
    </lineage>
</organism>
<dbReference type="AlphaFoldDB" id="A0AB33JUG4"/>
<dbReference type="EMBL" id="AP035881">
    <property type="protein sequence ID" value="BFP45068.1"/>
    <property type="molecule type" value="Genomic_DNA"/>
</dbReference>
<protein>
    <submittedName>
        <fullName evidence="2">Uncharacterized protein</fullName>
    </submittedName>
</protein>
<reference evidence="2" key="1">
    <citation type="submission" date="2024-07" db="EMBL/GenBank/DDBJ databases">
        <title>Complete genome sequences of cellulolytic bacteria, Kitasatospora sp. CMC57 and Streptomyces sp. CMC78, isolated from Japanese agricultural soil.</title>
        <authorList>
            <person name="Hashimoto T."/>
            <person name="Ito M."/>
            <person name="Iwamoto M."/>
            <person name="Fukahori D."/>
            <person name="Shoda T."/>
            <person name="Sakoda M."/>
            <person name="Morohoshi T."/>
            <person name="Mitsuboshi M."/>
            <person name="Nishizawa T."/>
        </authorList>
    </citation>
    <scope>NUCLEOTIDE SEQUENCE</scope>
    <source>
        <strain evidence="2">CMC57</strain>
    </source>
</reference>
<proteinExistence type="predicted"/>
<feature type="region of interest" description="Disordered" evidence="1">
    <location>
        <begin position="1"/>
        <end position="128"/>
    </location>
</feature>
<feature type="compositionally biased region" description="Gly residues" evidence="1">
    <location>
        <begin position="119"/>
        <end position="128"/>
    </location>
</feature>
<accession>A0AB33JUG4</accession>
<sequence>MSTAQGEGPRAQPSRLPRPPPGRRSTRHRPALTDHQAARPTRRTTTSSHRNQSALQRPERTDRARDTGPDWSTGRRNQCPERREVTGQNQSPGAARSSVTPAMSRNYPAQAARAAGTGDQAGGSDGQG</sequence>